<comment type="subcellular location">
    <subcellularLocation>
        <location evidence="1">Cell membrane</location>
        <topology evidence="1">Multi-pass membrane protein</topology>
    </subcellularLocation>
</comment>
<sequence length="419" mass="45800">MNLWQAFKMAFKSIAMKKGRSFLTMLGIIIGVASVVIMVSVVQGQNKKNMEYFEKMGDNKITVQAYSWYDTNNETGQKLYDYCLSLSNLVDGITPDVELGDKITVQYGAKTLSINDWENGNMDWEKMMHIKLGSDQYGVCNNYQLANGREISYLDVEKTNAVCVLGSGAKEALFDYTDPVGETITLNGQPFLVVGYYKPMDIQYWPEMDNVIIIPYTFNRTMNKNNTIDSYVVKAKSAAATTQAMTLLDAYLSGMFPKDENGNMANGSYYINSDNSSAEEMENASLMQSLVLGAIAGISLLVGGIGIMNIMLVTVTERTREIGIRKAIGAERSSIITQFLIEAAVICGIGGLIGIGIGYVGTMIAGKLMENVFEGMILTPDPMIAIGAFLFSVVLGILFGMFPAIKASGLQPVEALRAD</sequence>
<evidence type="ECO:0000256" key="4">
    <source>
        <dbReference type="ARBA" id="ARBA00022989"/>
    </source>
</evidence>
<dbReference type="InterPro" id="IPR025857">
    <property type="entry name" value="MacB_PCD"/>
</dbReference>
<evidence type="ECO:0000256" key="3">
    <source>
        <dbReference type="ARBA" id="ARBA00022692"/>
    </source>
</evidence>
<dbReference type="InterPro" id="IPR050250">
    <property type="entry name" value="Macrolide_Exporter_MacB"/>
</dbReference>
<feature type="transmembrane region" description="Helical" evidence="7">
    <location>
        <begin position="336"/>
        <end position="362"/>
    </location>
</feature>
<evidence type="ECO:0000256" key="6">
    <source>
        <dbReference type="ARBA" id="ARBA00038076"/>
    </source>
</evidence>
<protein>
    <submittedName>
        <fullName evidence="10">ABC transporter permease</fullName>
    </submittedName>
</protein>
<accession>A0A8J6MD60</accession>
<proteinExistence type="inferred from homology"/>
<keyword evidence="4 7" id="KW-1133">Transmembrane helix</keyword>
<organism evidence="10 11">
    <name type="scientific">Flintibacter hominis</name>
    <dbReference type="NCBI Taxonomy" id="2763048"/>
    <lineage>
        <taxon>Bacteria</taxon>
        <taxon>Bacillati</taxon>
        <taxon>Bacillota</taxon>
        <taxon>Clostridia</taxon>
        <taxon>Eubacteriales</taxon>
        <taxon>Flintibacter</taxon>
    </lineage>
</organism>
<feature type="domain" description="MacB-like periplasmic core" evidence="9">
    <location>
        <begin position="21"/>
        <end position="249"/>
    </location>
</feature>
<comment type="caution">
    <text evidence="10">The sequence shown here is derived from an EMBL/GenBank/DDBJ whole genome shotgun (WGS) entry which is preliminary data.</text>
</comment>
<dbReference type="EMBL" id="JACOPO010000004">
    <property type="protein sequence ID" value="MBC5722706.1"/>
    <property type="molecule type" value="Genomic_DNA"/>
</dbReference>
<comment type="similarity">
    <text evidence="6">Belongs to the ABC-4 integral membrane protein family.</text>
</comment>
<name>A0A8J6MD60_9FIRM</name>
<feature type="transmembrane region" description="Helical" evidence="7">
    <location>
        <begin position="21"/>
        <end position="42"/>
    </location>
</feature>
<dbReference type="Proteomes" id="UP000628736">
    <property type="component" value="Unassembled WGS sequence"/>
</dbReference>
<gene>
    <name evidence="10" type="ORF">H8S11_07760</name>
</gene>
<keyword evidence="2" id="KW-1003">Cell membrane</keyword>
<dbReference type="GO" id="GO:0005886">
    <property type="term" value="C:plasma membrane"/>
    <property type="evidence" value="ECO:0007669"/>
    <property type="project" value="UniProtKB-SubCell"/>
</dbReference>
<feature type="transmembrane region" description="Helical" evidence="7">
    <location>
        <begin position="290"/>
        <end position="315"/>
    </location>
</feature>
<dbReference type="Pfam" id="PF02687">
    <property type="entry name" value="FtsX"/>
    <property type="match status" value="1"/>
</dbReference>
<evidence type="ECO:0000256" key="5">
    <source>
        <dbReference type="ARBA" id="ARBA00023136"/>
    </source>
</evidence>
<evidence type="ECO:0000313" key="11">
    <source>
        <dbReference type="Proteomes" id="UP000628736"/>
    </source>
</evidence>
<evidence type="ECO:0000313" key="10">
    <source>
        <dbReference type="EMBL" id="MBC5722706.1"/>
    </source>
</evidence>
<evidence type="ECO:0000256" key="1">
    <source>
        <dbReference type="ARBA" id="ARBA00004651"/>
    </source>
</evidence>
<evidence type="ECO:0000256" key="2">
    <source>
        <dbReference type="ARBA" id="ARBA00022475"/>
    </source>
</evidence>
<dbReference type="RefSeq" id="WP_147570731.1">
    <property type="nucleotide sequence ID" value="NZ_JACOPO010000004.1"/>
</dbReference>
<evidence type="ECO:0000259" key="8">
    <source>
        <dbReference type="Pfam" id="PF02687"/>
    </source>
</evidence>
<keyword evidence="5 7" id="KW-0472">Membrane</keyword>
<dbReference type="AlphaFoldDB" id="A0A8J6MD60"/>
<evidence type="ECO:0000256" key="7">
    <source>
        <dbReference type="SAM" id="Phobius"/>
    </source>
</evidence>
<dbReference type="Pfam" id="PF12704">
    <property type="entry name" value="MacB_PCD"/>
    <property type="match status" value="1"/>
</dbReference>
<dbReference type="PANTHER" id="PTHR30572">
    <property type="entry name" value="MEMBRANE COMPONENT OF TRANSPORTER-RELATED"/>
    <property type="match status" value="1"/>
</dbReference>
<feature type="transmembrane region" description="Helical" evidence="7">
    <location>
        <begin position="382"/>
        <end position="402"/>
    </location>
</feature>
<evidence type="ECO:0000259" key="9">
    <source>
        <dbReference type="Pfam" id="PF12704"/>
    </source>
</evidence>
<dbReference type="GO" id="GO:0022857">
    <property type="term" value="F:transmembrane transporter activity"/>
    <property type="evidence" value="ECO:0007669"/>
    <property type="project" value="TreeGrafter"/>
</dbReference>
<reference evidence="10" key="1">
    <citation type="submission" date="2020-08" db="EMBL/GenBank/DDBJ databases">
        <title>Genome public.</title>
        <authorList>
            <person name="Liu C."/>
            <person name="Sun Q."/>
        </authorList>
    </citation>
    <scope>NUCLEOTIDE SEQUENCE</scope>
    <source>
        <strain evidence="10">NSJ-23</strain>
    </source>
</reference>
<feature type="domain" description="ABC3 transporter permease C-terminal" evidence="8">
    <location>
        <begin position="294"/>
        <end position="412"/>
    </location>
</feature>
<keyword evidence="3 7" id="KW-0812">Transmembrane</keyword>
<dbReference type="InterPro" id="IPR003838">
    <property type="entry name" value="ABC3_permease_C"/>
</dbReference>
<dbReference type="PANTHER" id="PTHR30572:SF4">
    <property type="entry name" value="ABC TRANSPORTER PERMEASE YTRF"/>
    <property type="match status" value="1"/>
</dbReference>
<keyword evidence="11" id="KW-1185">Reference proteome</keyword>